<reference evidence="4" key="1">
    <citation type="submission" date="2021-01" db="EMBL/GenBank/DDBJ databases">
        <authorList>
            <person name="Corre E."/>
            <person name="Pelletier E."/>
            <person name="Niang G."/>
            <person name="Scheremetjew M."/>
            <person name="Finn R."/>
            <person name="Kale V."/>
            <person name="Holt S."/>
            <person name="Cochrane G."/>
            <person name="Meng A."/>
            <person name="Brown T."/>
            <person name="Cohen L."/>
        </authorList>
    </citation>
    <scope>NUCLEOTIDE SEQUENCE</scope>
    <source>
        <strain evidence="4">WS</strain>
    </source>
</reference>
<keyword evidence="2" id="KW-0067">ATP-binding</keyword>
<accession>A0A7S1KSK2</accession>
<dbReference type="Gene3D" id="1.10.8.60">
    <property type="match status" value="2"/>
</dbReference>
<gene>
    <name evidence="4" type="ORF">PCOS0759_LOCUS5415</name>
</gene>
<dbReference type="PANTHER" id="PTHR23077">
    <property type="entry name" value="AAA-FAMILY ATPASE"/>
    <property type="match status" value="1"/>
</dbReference>
<dbReference type="InterPro" id="IPR041569">
    <property type="entry name" value="AAA_lid_3"/>
</dbReference>
<dbReference type="PROSITE" id="PS00674">
    <property type="entry name" value="AAA"/>
    <property type="match status" value="1"/>
</dbReference>
<dbReference type="InterPro" id="IPR003959">
    <property type="entry name" value="ATPase_AAA_core"/>
</dbReference>
<dbReference type="InterPro" id="IPR003960">
    <property type="entry name" value="ATPase_AAA_CS"/>
</dbReference>
<dbReference type="InterPro" id="IPR050168">
    <property type="entry name" value="AAA_ATPase_domain"/>
</dbReference>
<proteinExistence type="predicted"/>
<feature type="domain" description="AAA+ ATPase" evidence="3">
    <location>
        <begin position="338"/>
        <end position="486"/>
    </location>
</feature>
<evidence type="ECO:0000256" key="2">
    <source>
        <dbReference type="ARBA" id="ARBA00022840"/>
    </source>
</evidence>
<evidence type="ECO:0000313" key="4">
    <source>
        <dbReference type="EMBL" id="CAD9082175.1"/>
    </source>
</evidence>
<feature type="domain" description="AAA+ ATPase" evidence="3">
    <location>
        <begin position="609"/>
        <end position="751"/>
    </location>
</feature>
<dbReference type="Pfam" id="PF00004">
    <property type="entry name" value="AAA"/>
    <property type="match status" value="2"/>
</dbReference>
<dbReference type="EMBL" id="HBGD01006530">
    <property type="protein sequence ID" value="CAD9082175.1"/>
    <property type="molecule type" value="Transcribed_RNA"/>
</dbReference>
<dbReference type="InterPro" id="IPR027417">
    <property type="entry name" value="P-loop_NTPase"/>
</dbReference>
<dbReference type="InterPro" id="IPR003593">
    <property type="entry name" value="AAA+_ATPase"/>
</dbReference>
<dbReference type="FunFam" id="3.40.50.300:FF:001921">
    <property type="entry name" value="AAA ATPase domain-containing protein"/>
    <property type="match status" value="1"/>
</dbReference>
<organism evidence="4">
    <name type="scientific">Percolomonas cosmopolitus</name>
    <dbReference type="NCBI Taxonomy" id="63605"/>
    <lineage>
        <taxon>Eukaryota</taxon>
        <taxon>Discoba</taxon>
        <taxon>Heterolobosea</taxon>
        <taxon>Tetramitia</taxon>
        <taxon>Eutetramitia</taxon>
        <taxon>Percolomonadidae</taxon>
        <taxon>Percolomonas</taxon>
    </lineage>
</organism>
<protein>
    <recommendedName>
        <fullName evidence="3">AAA+ ATPase domain-containing protein</fullName>
    </recommendedName>
</protein>
<keyword evidence="1" id="KW-0547">Nucleotide-binding</keyword>
<dbReference type="GO" id="GO:0005524">
    <property type="term" value="F:ATP binding"/>
    <property type="evidence" value="ECO:0007669"/>
    <property type="project" value="UniProtKB-KW"/>
</dbReference>
<dbReference type="Gene3D" id="3.40.50.300">
    <property type="entry name" value="P-loop containing nucleotide triphosphate hydrolases"/>
    <property type="match status" value="2"/>
</dbReference>
<name>A0A7S1KSK2_9EUKA</name>
<dbReference type="GO" id="GO:0016887">
    <property type="term" value="F:ATP hydrolysis activity"/>
    <property type="evidence" value="ECO:0007669"/>
    <property type="project" value="InterPro"/>
</dbReference>
<evidence type="ECO:0000259" key="3">
    <source>
        <dbReference type="SMART" id="SM00382"/>
    </source>
</evidence>
<dbReference type="AlphaFoldDB" id="A0A7S1KSK2"/>
<dbReference type="Pfam" id="PF17862">
    <property type="entry name" value="AAA_lid_3"/>
    <property type="match status" value="1"/>
</dbReference>
<evidence type="ECO:0000256" key="1">
    <source>
        <dbReference type="ARBA" id="ARBA00022741"/>
    </source>
</evidence>
<dbReference type="SUPFAM" id="SSF52540">
    <property type="entry name" value="P-loop containing nucleoside triphosphate hydrolases"/>
    <property type="match status" value="2"/>
</dbReference>
<dbReference type="GO" id="GO:0005737">
    <property type="term" value="C:cytoplasm"/>
    <property type="evidence" value="ECO:0007669"/>
    <property type="project" value="TreeGrafter"/>
</dbReference>
<dbReference type="FunFam" id="1.10.8.60:FF:000178">
    <property type="entry name" value="CDC48/VCP homolog, AAA superfamily"/>
    <property type="match status" value="1"/>
</dbReference>
<dbReference type="SMART" id="SM00382">
    <property type="entry name" value="AAA"/>
    <property type="match status" value="2"/>
</dbReference>
<sequence>MPHPSSSTSKHKAVKRLISQCHESSPFHPPHTIKISPYFAATQLPWLHTHQWVSLKTKDALHWVFVESLDENLRKKEISVSAELVEKYPGEFPVGGSIFVVLRREPPGIARSVRLVLLKVLCEELRIRSTHNESRQASSRKSMHSTYTAIPITALHQQLFSHQINAMPYGWILKRGETYTMPLRLINAAGRHVVLFRAEELTASQQSGGEGKAVKLARFDGSHPTLPTILHLSTANSHTIDSSLSRDAIILNQQMEDWIAEASRESPGYSHIVRKLVQNMELAARVFYKSQFAVQSVSRTPSLNSRALNTSSQPFSNQNKFQQRRTNHTMNTLLQESVSRGMILSGPSGIGKTSLIQCVSRHAPESRWRTLYLNATYIFGGDIGQSEQNVNMEFERAINATQDGEYCVLLVIDQMEAMSMEKSMMSSSRIEKLVILQFISCLNRLQKLSPSHCVVVVGLTTDASLIDLSLRESGRLDVELEMNVPSQVERAQILTFLLNRESNHECDVKCVERIALSSHGMVAADLRKVVSEARLSAARVSANAPLREQDLIASLRNTQPSLLLGREFRFKPVSLSEMAGIDEILKQIQISIIDPMMNRERYVSLGISPPKGVLFSGPSGVGKTTLAAAVATTIKANFVSVQCPDIISKVVGSSSRAISSLFKQARACAPCVLFFDQFEAIARSRSSNSSSGHYADQMLSTLLIEMDGVYGVEDAERPVLILAASNRVDLLDPAILRPGRMDQHIRINLPDKCARESILNKKTSKMPLDQSVDLQFVANRTQGYSGAQLENICREAAMLALRQDINATTISQEHFVDALKQSSAQ</sequence>
<dbReference type="PANTHER" id="PTHR23077:SF27">
    <property type="entry name" value="ATPASE FAMILY GENE 2 PROTEIN HOMOLOG A"/>
    <property type="match status" value="1"/>
</dbReference>